<dbReference type="SUPFAM" id="SSF50998">
    <property type="entry name" value="Quinoprotein alcohol dehydrogenase-like"/>
    <property type="match status" value="1"/>
</dbReference>
<sequence>MPGSVETMNGTELRFPPSKLETLGQWTETGAPVTGAVPLGERVITAHGDGRLRLFAADGSVQVINAHDGVILAMARETDASVVTGGDDGRFLRVRGDGTVELLADFGGAWVDSVAAHEQAGRVACSVGRSVHIWRTGVSHPERFEHPSTVGGIAFDPKGKRLAVAHYGGATIWERGKRSWQQSKLAWAGSHIGVTWSPDGKFVVTIMQENALHGWRLRDRADMQMSGYPAKPRAIDWVGNLPVLATSGADQAIWWPFDSKSGPMDREPGRGASGGEQIVTAVRGLPGQPEVLAGFQDGAVLMSRTDDEAGDYVFRGSTGDEVTAIAVTESAMRFLVGDAAGKIFWVNLEARYGQA</sequence>
<comment type="caution">
    <text evidence="1">The sequence shown here is derived from an EMBL/GenBank/DDBJ whole genome shotgun (WGS) entry which is preliminary data.</text>
</comment>
<dbReference type="InterPro" id="IPR011047">
    <property type="entry name" value="Quinoprotein_ADH-like_sf"/>
</dbReference>
<reference evidence="1 2" key="1">
    <citation type="submission" date="2015-09" db="EMBL/GenBank/DDBJ databases">
        <title>Identification and resolution of microdiversity through metagenomic sequencing of parallel consortia.</title>
        <authorList>
            <person name="Nelson W.C."/>
            <person name="Romine M.F."/>
            <person name="Lindemann S.R."/>
        </authorList>
    </citation>
    <scope>NUCLEOTIDE SEQUENCE [LARGE SCALE GENOMIC DNA]</scope>
    <source>
        <strain evidence="1">HL-55</strain>
    </source>
</reference>
<dbReference type="Gene3D" id="2.130.10.10">
    <property type="entry name" value="YVTN repeat-like/Quinoprotein amine dehydrogenase"/>
    <property type="match status" value="2"/>
</dbReference>
<dbReference type="InterPro" id="IPR015943">
    <property type="entry name" value="WD40/YVTN_repeat-like_dom_sf"/>
</dbReference>
<evidence type="ECO:0000313" key="2">
    <source>
        <dbReference type="Proteomes" id="UP000050416"/>
    </source>
</evidence>
<dbReference type="STRING" id="1305731.GCA_000934705_00174"/>
<evidence type="ECO:0008006" key="3">
    <source>
        <dbReference type="Google" id="ProtNLM"/>
    </source>
</evidence>
<protein>
    <recommendedName>
        <fullName evidence="3">WD40 repeat protein</fullName>
    </recommendedName>
</protein>
<evidence type="ECO:0000313" key="1">
    <source>
        <dbReference type="EMBL" id="KPQ26866.1"/>
    </source>
</evidence>
<dbReference type="AlphaFoldDB" id="A0A0N8KK14"/>
<dbReference type="Proteomes" id="UP000050416">
    <property type="component" value="Unassembled WGS sequence"/>
</dbReference>
<organism evidence="1 2">
    <name type="scientific">Marinobacter excellens HL-55</name>
    <dbReference type="NCBI Taxonomy" id="1305731"/>
    <lineage>
        <taxon>Bacteria</taxon>
        <taxon>Pseudomonadati</taxon>
        <taxon>Pseudomonadota</taxon>
        <taxon>Gammaproteobacteria</taxon>
        <taxon>Pseudomonadales</taxon>
        <taxon>Marinobacteraceae</taxon>
        <taxon>Marinobacter</taxon>
    </lineage>
</organism>
<name>A0A0N8KK14_9GAMM</name>
<gene>
    <name evidence="1" type="ORF">HLUCCX14_17005</name>
</gene>
<accession>A0A0N8KK14</accession>
<dbReference type="PATRIC" id="fig|1305731.5.peg.2364"/>
<proteinExistence type="predicted"/>
<dbReference type="EMBL" id="LJZQ01000041">
    <property type="protein sequence ID" value="KPQ26866.1"/>
    <property type="molecule type" value="Genomic_DNA"/>
</dbReference>